<dbReference type="SUPFAM" id="SSF55729">
    <property type="entry name" value="Acyl-CoA N-acyltransferases (Nat)"/>
    <property type="match status" value="1"/>
</dbReference>
<gene>
    <name evidence="2" type="ORF">JQV55_02395</name>
</gene>
<dbReference type="InterPro" id="IPR038740">
    <property type="entry name" value="BioF2-like_GNAT_dom"/>
</dbReference>
<accession>A0AAE3B504</accession>
<feature type="domain" description="BioF2-like acetyltransferase" evidence="1">
    <location>
        <begin position="117"/>
        <end position="239"/>
    </location>
</feature>
<dbReference type="Proteomes" id="UP000732193">
    <property type="component" value="Unassembled WGS sequence"/>
</dbReference>
<dbReference type="Pfam" id="PF13480">
    <property type="entry name" value="Acetyltransf_6"/>
    <property type="match status" value="1"/>
</dbReference>
<dbReference type="PANTHER" id="PTHR36174:SF1">
    <property type="entry name" value="LIPID II:GLYCINE GLYCYLTRANSFERASE"/>
    <property type="match status" value="1"/>
</dbReference>
<evidence type="ECO:0000313" key="3">
    <source>
        <dbReference type="Proteomes" id="UP000732193"/>
    </source>
</evidence>
<dbReference type="RefSeq" id="WP_203241121.1">
    <property type="nucleotide sequence ID" value="NZ_JAFBRH010000001.1"/>
</dbReference>
<keyword evidence="3" id="KW-1185">Reference proteome</keyword>
<dbReference type="InterPro" id="IPR050644">
    <property type="entry name" value="PG_Glycine_Bridge_Synth"/>
</dbReference>
<reference evidence="2 3" key="1">
    <citation type="submission" date="2021-01" db="EMBL/GenBank/DDBJ databases">
        <title>Diatom-associated Roseobacters Show Island Model of Population Structure.</title>
        <authorList>
            <person name="Qu L."/>
            <person name="Feng X."/>
            <person name="Chen Y."/>
            <person name="Li L."/>
            <person name="Wang X."/>
            <person name="Hu Z."/>
            <person name="Wang H."/>
            <person name="Luo H."/>
        </authorList>
    </citation>
    <scope>NUCLEOTIDE SEQUENCE [LARGE SCALE GENOMIC DNA]</scope>
    <source>
        <strain evidence="2 3">TR60-84</strain>
    </source>
</reference>
<organism evidence="2 3">
    <name type="scientific">Sulfitobacter geojensis</name>
    <dbReference type="NCBI Taxonomy" id="1342299"/>
    <lineage>
        <taxon>Bacteria</taxon>
        <taxon>Pseudomonadati</taxon>
        <taxon>Pseudomonadota</taxon>
        <taxon>Alphaproteobacteria</taxon>
        <taxon>Rhodobacterales</taxon>
        <taxon>Roseobacteraceae</taxon>
        <taxon>Sulfitobacter</taxon>
    </lineage>
</organism>
<dbReference type="EMBL" id="JAFBRM010000001">
    <property type="protein sequence ID" value="MBM1712409.1"/>
    <property type="molecule type" value="Genomic_DNA"/>
</dbReference>
<proteinExistence type="predicted"/>
<comment type="caution">
    <text evidence="2">The sequence shown here is derived from an EMBL/GenBank/DDBJ whole genome shotgun (WGS) entry which is preliminary data.</text>
</comment>
<dbReference type="PANTHER" id="PTHR36174">
    <property type="entry name" value="LIPID II:GLYCINE GLYCYLTRANSFERASE"/>
    <property type="match status" value="1"/>
</dbReference>
<dbReference type="AlphaFoldDB" id="A0AAE3B504"/>
<evidence type="ECO:0000313" key="2">
    <source>
        <dbReference type="EMBL" id="MBM1712409.1"/>
    </source>
</evidence>
<sequence>MFDEARPVLTPLMQDPAFAHALHLCGQRPMFLPDGLMMLHRRIAGVRLLMLPRAAPPHDLAAQLRSIGLHRTPLILSPETPCPMPRSLRLRKGGDRAVLDLTGSDEDRRAALHPKWRNQLKRGEKAGLMITRKPLPADPDTEILRQELRQAQQRGYANWPPPLTASFATAAPRQTHVFRAHHKGHVVAHMLFLTHGACATYHLGHITDTGKALSAHNLLLWRACRYFAKRGAAQLDLGVLSDETPALNRFKLRCGATRHATGGTYLYWRPFARG</sequence>
<dbReference type="InterPro" id="IPR016181">
    <property type="entry name" value="Acyl_CoA_acyltransferase"/>
</dbReference>
<dbReference type="Gene3D" id="3.40.630.30">
    <property type="match status" value="1"/>
</dbReference>
<protein>
    <submittedName>
        <fullName evidence="2">GNAT family N-acetyltransferase</fullName>
    </submittedName>
</protein>
<evidence type="ECO:0000259" key="1">
    <source>
        <dbReference type="Pfam" id="PF13480"/>
    </source>
</evidence>
<name>A0AAE3B504_9RHOB</name>